<proteinExistence type="predicted"/>
<evidence type="ECO:0000313" key="1">
    <source>
        <dbReference type="EMBL" id="ENZ12402.1"/>
    </source>
</evidence>
<dbReference type="RefSeq" id="WP_002586436.1">
    <property type="nucleotide sequence ID" value="NZ_KB850979.1"/>
</dbReference>
<gene>
    <name evidence="1" type="ORF">HMPREF1090_03528</name>
</gene>
<sequence>MLIKSQSGKQIVNFDKYNGICIGYPNESDFKIYAVLEVDSEHISQVELGIYSSENKAQKVLDWILDSYSMNLLLNLIPESKPRDLFDEYVADQMFGIFEMPSDEEVEV</sequence>
<organism evidence="1 2">
    <name type="scientific">[Clostridium] clostridioforme 90A8</name>
    <dbReference type="NCBI Taxonomy" id="999408"/>
    <lineage>
        <taxon>Bacteria</taxon>
        <taxon>Bacillati</taxon>
        <taxon>Bacillota</taxon>
        <taxon>Clostridia</taxon>
        <taxon>Lachnospirales</taxon>
        <taxon>Lachnospiraceae</taxon>
        <taxon>Enterocloster</taxon>
    </lineage>
</organism>
<dbReference type="AlphaFoldDB" id="A0A0E2H809"/>
<name>A0A0E2H809_9FIRM</name>
<protein>
    <submittedName>
        <fullName evidence="1">Uncharacterized protein</fullName>
    </submittedName>
</protein>
<evidence type="ECO:0000313" key="2">
    <source>
        <dbReference type="Proteomes" id="UP000013085"/>
    </source>
</evidence>
<reference evidence="1 2" key="1">
    <citation type="submission" date="2013-01" db="EMBL/GenBank/DDBJ databases">
        <title>The Genome Sequence of Clostridium clostridioforme 90A8.</title>
        <authorList>
            <consortium name="The Broad Institute Genome Sequencing Platform"/>
            <person name="Earl A."/>
            <person name="Ward D."/>
            <person name="Feldgarden M."/>
            <person name="Gevers D."/>
            <person name="Courvalin P."/>
            <person name="Lambert T."/>
            <person name="Walker B."/>
            <person name="Young S.K."/>
            <person name="Zeng Q."/>
            <person name="Gargeya S."/>
            <person name="Fitzgerald M."/>
            <person name="Haas B."/>
            <person name="Abouelleil A."/>
            <person name="Alvarado L."/>
            <person name="Arachchi H.M."/>
            <person name="Berlin A.M."/>
            <person name="Chapman S.B."/>
            <person name="Dewar J."/>
            <person name="Goldberg J."/>
            <person name="Griggs A."/>
            <person name="Gujja S."/>
            <person name="Hansen M."/>
            <person name="Howarth C."/>
            <person name="Imamovic A."/>
            <person name="Larimer J."/>
            <person name="McCowan C."/>
            <person name="Murphy C."/>
            <person name="Neiman D."/>
            <person name="Pearson M."/>
            <person name="Priest M."/>
            <person name="Roberts A."/>
            <person name="Saif S."/>
            <person name="Shea T."/>
            <person name="Sisk P."/>
            <person name="Sykes S."/>
            <person name="Wortman J."/>
            <person name="Nusbaum C."/>
            <person name="Birren B."/>
        </authorList>
    </citation>
    <scope>NUCLEOTIDE SEQUENCE [LARGE SCALE GENOMIC DNA]</scope>
    <source>
        <strain evidence="1 2">90A8</strain>
    </source>
</reference>
<dbReference type="EMBL" id="AGYR01000039">
    <property type="protein sequence ID" value="ENZ12402.1"/>
    <property type="molecule type" value="Genomic_DNA"/>
</dbReference>
<dbReference type="HOGENOM" id="CLU_2286556_0_0_9"/>
<dbReference type="Proteomes" id="UP000013085">
    <property type="component" value="Unassembled WGS sequence"/>
</dbReference>
<accession>A0A0E2H809</accession>
<comment type="caution">
    <text evidence="1">The sequence shown here is derived from an EMBL/GenBank/DDBJ whole genome shotgun (WGS) entry which is preliminary data.</text>
</comment>
<dbReference type="PATRIC" id="fig|999408.3.peg.3803"/>